<dbReference type="EC" id="2.1.1.77" evidence="3"/>
<gene>
    <name evidence="12" type="ORF">SAMN04488498_106166</name>
</gene>
<dbReference type="GO" id="GO:0005737">
    <property type="term" value="C:cytoplasm"/>
    <property type="evidence" value="ECO:0007669"/>
    <property type="project" value="UniProtKB-SubCell"/>
</dbReference>
<keyword evidence="13" id="KW-1185">Reference proteome</keyword>
<name>A0A1I3ZKW7_9HYPH</name>
<dbReference type="Gene3D" id="3.40.50.150">
    <property type="entry name" value="Vaccinia Virus protein VP39"/>
    <property type="match status" value="1"/>
</dbReference>
<evidence type="ECO:0000256" key="8">
    <source>
        <dbReference type="ARBA" id="ARBA00022691"/>
    </source>
</evidence>
<dbReference type="InterPro" id="IPR029063">
    <property type="entry name" value="SAM-dependent_MTases_sf"/>
</dbReference>
<dbReference type="Pfam" id="PF01135">
    <property type="entry name" value="PCMT"/>
    <property type="match status" value="1"/>
</dbReference>
<comment type="similarity">
    <text evidence="2">Belongs to the methyltransferase superfamily. L-isoaspartyl/D-aspartyl protein methyltransferase family.</text>
</comment>
<keyword evidence="7 12" id="KW-0808">Transferase</keyword>
<dbReference type="GO" id="GO:0004719">
    <property type="term" value="F:protein-L-isoaspartate (D-aspartate) O-methyltransferase activity"/>
    <property type="evidence" value="ECO:0007669"/>
    <property type="project" value="UniProtKB-EC"/>
</dbReference>
<dbReference type="CDD" id="cd02440">
    <property type="entry name" value="AdoMet_MTases"/>
    <property type="match status" value="1"/>
</dbReference>
<evidence type="ECO:0000256" key="2">
    <source>
        <dbReference type="ARBA" id="ARBA00005369"/>
    </source>
</evidence>
<dbReference type="RefSeq" id="WP_149760521.1">
    <property type="nucleotide sequence ID" value="NZ_BSPE01000031.1"/>
</dbReference>
<dbReference type="PANTHER" id="PTHR11579">
    <property type="entry name" value="PROTEIN-L-ISOASPARTATE O-METHYLTRANSFERASE"/>
    <property type="match status" value="1"/>
</dbReference>
<organism evidence="12 13">
    <name type="scientific">Neomesorhizobium albiziae</name>
    <dbReference type="NCBI Taxonomy" id="335020"/>
    <lineage>
        <taxon>Bacteria</taxon>
        <taxon>Pseudomonadati</taxon>
        <taxon>Pseudomonadota</taxon>
        <taxon>Alphaproteobacteria</taxon>
        <taxon>Hyphomicrobiales</taxon>
        <taxon>Phyllobacteriaceae</taxon>
        <taxon>Neomesorhizobium</taxon>
    </lineage>
</organism>
<dbReference type="OrthoDB" id="9807766at2"/>
<protein>
    <recommendedName>
        <fullName evidence="4">Protein-L-isoaspartate O-methyltransferase</fullName>
        <ecNumber evidence="3">2.1.1.77</ecNumber>
    </recommendedName>
    <alternativeName>
        <fullName evidence="11">L-isoaspartyl protein carboxyl methyltransferase</fullName>
    </alternativeName>
    <alternativeName>
        <fullName evidence="9">Protein L-isoaspartyl methyltransferase</fullName>
    </alternativeName>
    <alternativeName>
        <fullName evidence="10">Protein-beta-aspartate methyltransferase</fullName>
    </alternativeName>
</protein>
<comment type="subcellular location">
    <subcellularLocation>
        <location evidence="1">Cytoplasm</location>
    </subcellularLocation>
</comment>
<evidence type="ECO:0000256" key="3">
    <source>
        <dbReference type="ARBA" id="ARBA00011890"/>
    </source>
</evidence>
<reference evidence="12 13" key="1">
    <citation type="submission" date="2016-10" db="EMBL/GenBank/DDBJ databases">
        <authorList>
            <person name="Varghese N."/>
            <person name="Submissions S."/>
        </authorList>
    </citation>
    <scope>NUCLEOTIDE SEQUENCE [LARGE SCALE GENOMIC DNA]</scope>
    <source>
        <strain evidence="12 13">DSM 21822</strain>
    </source>
</reference>
<dbReference type="InterPro" id="IPR000682">
    <property type="entry name" value="PCMT"/>
</dbReference>
<dbReference type="AlphaFoldDB" id="A0A1I3ZKW7"/>
<evidence type="ECO:0000256" key="9">
    <source>
        <dbReference type="ARBA" id="ARBA00030757"/>
    </source>
</evidence>
<evidence type="ECO:0000256" key="4">
    <source>
        <dbReference type="ARBA" id="ARBA00013346"/>
    </source>
</evidence>
<keyword evidence="8" id="KW-0949">S-adenosyl-L-methionine</keyword>
<evidence type="ECO:0000256" key="5">
    <source>
        <dbReference type="ARBA" id="ARBA00022490"/>
    </source>
</evidence>
<dbReference type="EMBL" id="FOSL01000006">
    <property type="protein sequence ID" value="SFK44266.1"/>
    <property type="molecule type" value="Genomic_DNA"/>
</dbReference>
<sequence length="279" mass="30044">MATLAEVRRLYAQLMAAASGSTDPRLERIFELVPREAFLPAGPWHIRHNGRNVETPGADPAFLYQNTMVVLDAEKGINNGEPFLHAAWIGKAAPRAGDTVTHIGVGTGYYTAILAMLVLPKGRVHGFELEKHLAAKARLNLEPFENAGVIAADAVSRKLPRSDLIYVNAGVVAPPVQWLAALKPGGRMVFPWRPAEKIGFAVLVTNTAAGFSCEPFMPSWFIPCVGASTVGDNDRRPSPSQARRTRSIHVTAECPPDDTATAIFGDVWFSSVALPAAGR</sequence>
<evidence type="ECO:0000313" key="13">
    <source>
        <dbReference type="Proteomes" id="UP000323300"/>
    </source>
</evidence>
<evidence type="ECO:0000256" key="10">
    <source>
        <dbReference type="ARBA" id="ARBA00031323"/>
    </source>
</evidence>
<proteinExistence type="inferred from homology"/>
<evidence type="ECO:0000256" key="6">
    <source>
        <dbReference type="ARBA" id="ARBA00022603"/>
    </source>
</evidence>
<evidence type="ECO:0000313" key="12">
    <source>
        <dbReference type="EMBL" id="SFK44266.1"/>
    </source>
</evidence>
<keyword evidence="6 12" id="KW-0489">Methyltransferase</keyword>
<evidence type="ECO:0000256" key="7">
    <source>
        <dbReference type="ARBA" id="ARBA00022679"/>
    </source>
</evidence>
<dbReference type="PANTHER" id="PTHR11579:SF0">
    <property type="entry name" value="PROTEIN-L-ISOASPARTATE(D-ASPARTATE) O-METHYLTRANSFERASE"/>
    <property type="match status" value="1"/>
</dbReference>
<keyword evidence="5" id="KW-0963">Cytoplasm</keyword>
<evidence type="ECO:0000256" key="1">
    <source>
        <dbReference type="ARBA" id="ARBA00004496"/>
    </source>
</evidence>
<dbReference type="Proteomes" id="UP000323300">
    <property type="component" value="Unassembled WGS sequence"/>
</dbReference>
<dbReference type="SUPFAM" id="SSF53335">
    <property type="entry name" value="S-adenosyl-L-methionine-dependent methyltransferases"/>
    <property type="match status" value="1"/>
</dbReference>
<accession>A0A1I3ZKW7</accession>
<evidence type="ECO:0000256" key="11">
    <source>
        <dbReference type="ARBA" id="ARBA00031350"/>
    </source>
</evidence>
<dbReference type="GO" id="GO:0032259">
    <property type="term" value="P:methylation"/>
    <property type="evidence" value="ECO:0007669"/>
    <property type="project" value="UniProtKB-KW"/>
</dbReference>